<evidence type="ECO:0000313" key="4">
    <source>
        <dbReference type="Proteomes" id="UP000198666"/>
    </source>
</evidence>
<dbReference type="RefSeq" id="WP_093727288.1">
    <property type="nucleotide sequence ID" value="NZ_FMZB01000005.1"/>
</dbReference>
<dbReference type="SUPFAM" id="SSF46955">
    <property type="entry name" value="Putative DNA-binding domain"/>
    <property type="match status" value="1"/>
</dbReference>
<dbReference type="PANTHER" id="PTHR30204">
    <property type="entry name" value="REDOX-CYCLING DRUG-SENSING TRANSCRIPTIONAL ACTIVATOR SOXR"/>
    <property type="match status" value="1"/>
</dbReference>
<evidence type="ECO:0000256" key="1">
    <source>
        <dbReference type="ARBA" id="ARBA00023125"/>
    </source>
</evidence>
<keyword evidence="1 3" id="KW-0238">DNA-binding</keyword>
<keyword evidence="4" id="KW-1185">Reference proteome</keyword>
<dbReference type="InterPro" id="IPR009061">
    <property type="entry name" value="DNA-bd_dom_put_sf"/>
</dbReference>
<reference evidence="4" key="1">
    <citation type="submission" date="2016-10" db="EMBL/GenBank/DDBJ databases">
        <authorList>
            <person name="Varghese N."/>
            <person name="Submissions S."/>
        </authorList>
    </citation>
    <scope>NUCLEOTIDE SEQUENCE [LARGE SCALE GENOMIC DNA]</scope>
    <source>
        <strain evidence="4">DSM 21620</strain>
    </source>
</reference>
<feature type="domain" description="HTH merR-type" evidence="2">
    <location>
        <begin position="6"/>
        <end position="75"/>
    </location>
</feature>
<dbReference type="GO" id="GO:0003677">
    <property type="term" value="F:DNA binding"/>
    <property type="evidence" value="ECO:0007669"/>
    <property type="project" value="UniProtKB-KW"/>
</dbReference>
<dbReference type="InterPro" id="IPR000551">
    <property type="entry name" value="MerR-type_HTH_dom"/>
</dbReference>
<dbReference type="Proteomes" id="UP000198666">
    <property type="component" value="Unassembled WGS sequence"/>
</dbReference>
<sequence>MTDGATYTIGEMVTKGQVSIRTLRYYDQIDLLKPTTHTEGGHRLYSDADLNRLYAIQSMKGIGLSLKEIKDILTSGHLMGHEVHRSLQFQRKMLTAKKQTIEDMIADVDHMLRITEADHEVDIDIFCSMLHYITAKESIKEWQQGEQIQAGADSDETLEKEWSILLSNLKKVIRMNISPRAPEVQQLVNQLLALMDRTAGDRTTIPLPQTAPPIITPFSEKDQLYLKEAIKIHKENKN</sequence>
<dbReference type="Pfam" id="PF13411">
    <property type="entry name" value="MerR_1"/>
    <property type="match status" value="1"/>
</dbReference>
<accession>A0A1G6QUT1</accession>
<dbReference type="SMART" id="SM00422">
    <property type="entry name" value="HTH_MERR"/>
    <property type="match status" value="1"/>
</dbReference>
<dbReference type="Gene3D" id="1.10.1660.10">
    <property type="match status" value="1"/>
</dbReference>
<dbReference type="PANTHER" id="PTHR30204:SF96">
    <property type="entry name" value="CHROMOSOME-ANCHORING PROTEIN RACA"/>
    <property type="match status" value="1"/>
</dbReference>
<dbReference type="STRING" id="361279.SAMN05421663_105207"/>
<dbReference type="PROSITE" id="PS50937">
    <property type="entry name" value="HTH_MERR_2"/>
    <property type="match status" value="1"/>
</dbReference>
<evidence type="ECO:0000259" key="2">
    <source>
        <dbReference type="PROSITE" id="PS50937"/>
    </source>
</evidence>
<protein>
    <submittedName>
        <fullName evidence="3">DNA-binding transcriptional regulator, MerR family</fullName>
    </submittedName>
</protein>
<organism evidence="3 4">
    <name type="scientific">Terribacillus halophilus</name>
    <dbReference type="NCBI Taxonomy" id="361279"/>
    <lineage>
        <taxon>Bacteria</taxon>
        <taxon>Bacillati</taxon>
        <taxon>Bacillota</taxon>
        <taxon>Bacilli</taxon>
        <taxon>Bacillales</taxon>
        <taxon>Bacillaceae</taxon>
        <taxon>Terribacillus</taxon>
    </lineage>
</organism>
<name>A0A1G6QUT1_9BACI</name>
<evidence type="ECO:0000313" key="3">
    <source>
        <dbReference type="EMBL" id="SDC95427.1"/>
    </source>
</evidence>
<dbReference type="EMBL" id="FMZB01000005">
    <property type="protein sequence ID" value="SDC95427.1"/>
    <property type="molecule type" value="Genomic_DNA"/>
</dbReference>
<dbReference type="InterPro" id="IPR047057">
    <property type="entry name" value="MerR_fam"/>
</dbReference>
<proteinExistence type="predicted"/>
<dbReference type="Gene3D" id="6.10.250.360">
    <property type="match status" value="1"/>
</dbReference>
<gene>
    <name evidence="3" type="ORF">SAMN05421663_105207</name>
</gene>
<dbReference type="PRINTS" id="PR00040">
    <property type="entry name" value="HTHMERR"/>
</dbReference>
<dbReference type="CDD" id="cd01106">
    <property type="entry name" value="HTH_TipAL-Mta"/>
    <property type="match status" value="1"/>
</dbReference>
<dbReference type="GO" id="GO:0003700">
    <property type="term" value="F:DNA-binding transcription factor activity"/>
    <property type="evidence" value="ECO:0007669"/>
    <property type="project" value="InterPro"/>
</dbReference>
<dbReference type="AlphaFoldDB" id="A0A1G6QUT1"/>